<name>A0A0A9DQL2_ARUDO</name>
<reference evidence="1" key="1">
    <citation type="submission" date="2014-09" db="EMBL/GenBank/DDBJ databases">
        <authorList>
            <person name="Magalhaes I.L.F."/>
            <person name="Oliveira U."/>
            <person name="Santos F.R."/>
            <person name="Vidigal T.H.D.A."/>
            <person name="Brescovit A.D."/>
            <person name="Santos A.J."/>
        </authorList>
    </citation>
    <scope>NUCLEOTIDE SEQUENCE</scope>
    <source>
        <tissue evidence="1">Shoot tissue taken approximately 20 cm above the soil surface</tissue>
    </source>
</reference>
<accession>A0A0A9DQL2</accession>
<evidence type="ECO:0000313" key="1">
    <source>
        <dbReference type="EMBL" id="JAD87955.1"/>
    </source>
</evidence>
<dbReference type="AlphaFoldDB" id="A0A0A9DQL2"/>
<protein>
    <submittedName>
        <fullName evidence="1">Uncharacterized protein</fullName>
    </submittedName>
</protein>
<sequence>MHDVPSHVAFSLLIDFLLQSEQIFQSAAEGTSIFPSLYCSCQHQWQHFGYPIFLGSSASSFSGVP</sequence>
<organism evidence="1">
    <name type="scientific">Arundo donax</name>
    <name type="common">Giant reed</name>
    <name type="synonym">Donax arundinaceus</name>
    <dbReference type="NCBI Taxonomy" id="35708"/>
    <lineage>
        <taxon>Eukaryota</taxon>
        <taxon>Viridiplantae</taxon>
        <taxon>Streptophyta</taxon>
        <taxon>Embryophyta</taxon>
        <taxon>Tracheophyta</taxon>
        <taxon>Spermatophyta</taxon>
        <taxon>Magnoliopsida</taxon>
        <taxon>Liliopsida</taxon>
        <taxon>Poales</taxon>
        <taxon>Poaceae</taxon>
        <taxon>PACMAD clade</taxon>
        <taxon>Arundinoideae</taxon>
        <taxon>Arundineae</taxon>
        <taxon>Arundo</taxon>
    </lineage>
</organism>
<reference evidence="1" key="2">
    <citation type="journal article" date="2015" name="Data Brief">
        <title>Shoot transcriptome of the giant reed, Arundo donax.</title>
        <authorList>
            <person name="Barrero R.A."/>
            <person name="Guerrero F.D."/>
            <person name="Moolhuijzen P."/>
            <person name="Goolsby J.A."/>
            <person name="Tidwell J."/>
            <person name="Bellgard S.E."/>
            <person name="Bellgard M.I."/>
        </authorList>
    </citation>
    <scope>NUCLEOTIDE SEQUENCE</scope>
    <source>
        <tissue evidence="1">Shoot tissue taken approximately 20 cm above the soil surface</tissue>
    </source>
</reference>
<proteinExistence type="predicted"/>
<dbReference type="EMBL" id="GBRH01209940">
    <property type="protein sequence ID" value="JAD87955.1"/>
    <property type="molecule type" value="Transcribed_RNA"/>
</dbReference>